<evidence type="ECO:0000313" key="4">
    <source>
        <dbReference type="Proteomes" id="UP000317429"/>
    </source>
</evidence>
<dbReference type="KEGG" id="pnd:Pla175_18680"/>
<feature type="chain" id="PRO_5021764608" evidence="2">
    <location>
        <begin position="24"/>
        <end position="281"/>
    </location>
</feature>
<dbReference type="RefSeq" id="WP_145283466.1">
    <property type="nucleotide sequence ID" value="NZ_CP036291.1"/>
</dbReference>
<dbReference type="AlphaFoldDB" id="A0A518DAI2"/>
<proteinExistence type="predicted"/>
<keyword evidence="2" id="KW-0732">Signal</keyword>
<feature type="signal peptide" evidence="2">
    <location>
        <begin position="1"/>
        <end position="23"/>
    </location>
</feature>
<sequence length="281" mass="29719" precursor="true">MNGKLLLATLTACLAIGQAGAHAQDLAELLGGSVPCTQPDAAREAEPETAATTPAAEAPAQEPAAAAPTVVATMSVVPESCTVDIASFFTADNNADGAAPEAVAAAKTADSLTAALFTPVQALNINANPPKDLLTRMNDATGVFRIQNPAEARFGDFDAPLFDVAYQPARFVPTGFDWVAPSLYHWPLYFEQPNVERYGHYVAVRDGGNCLQSAACAAHFFATIPVLPYKLGADPCHERQYVLGCYRPGSCNPHRLIRPELSARGLLYQGIFTTGVVFITP</sequence>
<dbReference type="OrthoDB" id="288935at2"/>
<keyword evidence="4" id="KW-1185">Reference proteome</keyword>
<name>A0A518DAI2_9BACT</name>
<accession>A0A518DAI2</accession>
<evidence type="ECO:0000256" key="2">
    <source>
        <dbReference type="SAM" id="SignalP"/>
    </source>
</evidence>
<dbReference type="Proteomes" id="UP000317429">
    <property type="component" value="Chromosome"/>
</dbReference>
<gene>
    <name evidence="3" type="ORF">Pla175_18680</name>
</gene>
<feature type="region of interest" description="Disordered" evidence="1">
    <location>
        <begin position="37"/>
        <end position="64"/>
    </location>
</feature>
<feature type="compositionally biased region" description="Low complexity" evidence="1">
    <location>
        <begin position="48"/>
        <end position="64"/>
    </location>
</feature>
<protein>
    <submittedName>
        <fullName evidence="3">Uncharacterized protein</fullName>
    </submittedName>
</protein>
<reference evidence="3 4" key="1">
    <citation type="submission" date="2019-02" db="EMBL/GenBank/DDBJ databases">
        <title>Deep-cultivation of Planctomycetes and their phenomic and genomic characterization uncovers novel biology.</title>
        <authorList>
            <person name="Wiegand S."/>
            <person name="Jogler M."/>
            <person name="Boedeker C."/>
            <person name="Pinto D."/>
            <person name="Vollmers J."/>
            <person name="Rivas-Marin E."/>
            <person name="Kohn T."/>
            <person name="Peeters S.H."/>
            <person name="Heuer A."/>
            <person name="Rast P."/>
            <person name="Oberbeckmann S."/>
            <person name="Bunk B."/>
            <person name="Jeske O."/>
            <person name="Meyerdierks A."/>
            <person name="Storesund J.E."/>
            <person name="Kallscheuer N."/>
            <person name="Luecker S."/>
            <person name="Lage O.M."/>
            <person name="Pohl T."/>
            <person name="Merkel B.J."/>
            <person name="Hornburger P."/>
            <person name="Mueller R.-W."/>
            <person name="Bruemmer F."/>
            <person name="Labrenz M."/>
            <person name="Spormann A.M."/>
            <person name="Op den Camp H."/>
            <person name="Overmann J."/>
            <person name="Amann R."/>
            <person name="Jetten M.S.M."/>
            <person name="Mascher T."/>
            <person name="Medema M.H."/>
            <person name="Devos D.P."/>
            <person name="Kaster A.-K."/>
            <person name="Ovreas L."/>
            <person name="Rohde M."/>
            <person name="Galperin M.Y."/>
            <person name="Jogler C."/>
        </authorList>
    </citation>
    <scope>NUCLEOTIDE SEQUENCE [LARGE SCALE GENOMIC DNA]</scope>
    <source>
        <strain evidence="3 4">Pla175</strain>
    </source>
</reference>
<organism evidence="3 4">
    <name type="scientific">Pirellulimonas nuda</name>
    <dbReference type="NCBI Taxonomy" id="2528009"/>
    <lineage>
        <taxon>Bacteria</taxon>
        <taxon>Pseudomonadati</taxon>
        <taxon>Planctomycetota</taxon>
        <taxon>Planctomycetia</taxon>
        <taxon>Pirellulales</taxon>
        <taxon>Lacipirellulaceae</taxon>
        <taxon>Pirellulimonas</taxon>
    </lineage>
</organism>
<evidence type="ECO:0000256" key="1">
    <source>
        <dbReference type="SAM" id="MobiDB-lite"/>
    </source>
</evidence>
<evidence type="ECO:0000313" key="3">
    <source>
        <dbReference type="EMBL" id="QDU88490.1"/>
    </source>
</evidence>
<dbReference type="EMBL" id="CP036291">
    <property type="protein sequence ID" value="QDU88490.1"/>
    <property type="molecule type" value="Genomic_DNA"/>
</dbReference>